<dbReference type="PANTHER" id="PTHR45907:SF16">
    <property type="entry name" value="SERPENTINE RECEPTOR, CLASS J"/>
    <property type="match status" value="1"/>
</dbReference>
<evidence type="ECO:0000313" key="3">
    <source>
        <dbReference type="Proteomes" id="UP001328107"/>
    </source>
</evidence>
<accession>A0AAN4ZBP3</accession>
<feature type="non-terminal residue" evidence="2">
    <location>
        <position position="1"/>
    </location>
</feature>
<keyword evidence="1" id="KW-0812">Transmembrane</keyword>
<evidence type="ECO:0000256" key="1">
    <source>
        <dbReference type="SAM" id="Phobius"/>
    </source>
</evidence>
<proteinExistence type="predicted"/>
<dbReference type="PANTHER" id="PTHR45907">
    <property type="entry name" value="SERPENTINE RECEPTOR, CLASS J"/>
    <property type="match status" value="1"/>
</dbReference>
<dbReference type="Proteomes" id="UP001328107">
    <property type="component" value="Unassembled WGS sequence"/>
</dbReference>
<organism evidence="2 3">
    <name type="scientific">Pristionchus mayeri</name>
    <dbReference type="NCBI Taxonomy" id="1317129"/>
    <lineage>
        <taxon>Eukaryota</taxon>
        <taxon>Metazoa</taxon>
        <taxon>Ecdysozoa</taxon>
        <taxon>Nematoda</taxon>
        <taxon>Chromadorea</taxon>
        <taxon>Rhabditida</taxon>
        <taxon>Rhabditina</taxon>
        <taxon>Diplogasteromorpha</taxon>
        <taxon>Diplogasteroidea</taxon>
        <taxon>Neodiplogasteridae</taxon>
        <taxon>Pristionchus</taxon>
    </lineage>
</organism>
<keyword evidence="1" id="KW-1133">Transmembrane helix</keyword>
<name>A0AAN4ZBP3_9BILA</name>
<gene>
    <name evidence="2" type="ORF">PMAYCL1PPCAC_08408</name>
</gene>
<evidence type="ECO:0008006" key="4">
    <source>
        <dbReference type="Google" id="ProtNLM"/>
    </source>
</evidence>
<reference evidence="3" key="1">
    <citation type="submission" date="2022-10" db="EMBL/GenBank/DDBJ databases">
        <title>Genome assembly of Pristionchus species.</title>
        <authorList>
            <person name="Yoshida K."/>
            <person name="Sommer R.J."/>
        </authorList>
    </citation>
    <scope>NUCLEOTIDE SEQUENCE [LARGE SCALE GENOMIC DNA]</scope>
    <source>
        <strain evidence="3">RS5460</strain>
    </source>
</reference>
<feature type="transmembrane region" description="Helical" evidence="1">
    <location>
        <begin position="19"/>
        <end position="39"/>
    </location>
</feature>
<dbReference type="InterPro" id="IPR019428">
    <property type="entry name" value="7TM_GPCR_serpentine_rcpt_Str"/>
</dbReference>
<comment type="caution">
    <text evidence="2">The sequence shown here is derived from an EMBL/GenBank/DDBJ whole genome shotgun (WGS) entry which is preliminary data.</text>
</comment>
<evidence type="ECO:0000313" key="2">
    <source>
        <dbReference type="EMBL" id="GMR38213.1"/>
    </source>
</evidence>
<dbReference type="EMBL" id="BTRK01000002">
    <property type="protein sequence ID" value="GMR38213.1"/>
    <property type="molecule type" value="Genomic_DNA"/>
</dbReference>
<dbReference type="AlphaFoldDB" id="A0AAN4ZBP3"/>
<sequence>FSTGSAIGLFSTVFPDNKFPIYLCCSCFTIPFTLMNINFLHRYWTVKSPVKIARFSCWRFCAFLSLYPLSVITAWMVFCLSVADDPIGRAVIEPAYLQVSGQKSMGRGWLLICIRGNDDQWNTETLVLTLIESTIHITNVLIASTLCSLTIYELRRVKTFSLPLDADQGPASTIRAEPCPGSIRSRALLLSHRASLPTQQPISRWPVRLLVPAGLVLPRVGRPRSPAADARLQTRAGGHFQELDPVFLCHCGILKKRENGEEYFCFPRSPLSAMRCAYV</sequence>
<feature type="non-terminal residue" evidence="2">
    <location>
        <position position="279"/>
    </location>
</feature>
<keyword evidence="1" id="KW-0472">Membrane</keyword>
<keyword evidence="3" id="KW-1185">Reference proteome</keyword>
<protein>
    <recommendedName>
        <fullName evidence="4">G protein-coupled receptor</fullName>
    </recommendedName>
</protein>
<feature type="transmembrane region" description="Helical" evidence="1">
    <location>
        <begin position="60"/>
        <end position="83"/>
    </location>
</feature>
<dbReference type="Pfam" id="PF10326">
    <property type="entry name" value="7TM_GPCR_Str"/>
    <property type="match status" value="1"/>
</dbReference>
<dbReference type="InterPro" id="IPR019423">
    <property type="entry name" value="7TM_GPCR_serpentine_rcpt_Srj"/>
</dbReference>